<dbReference type="RefSeq" id="WP_123207309.1">
    <property type="nucleotide sequence ID" value="NZ_RBEE01000044.1"/>
</dbReference>
<protein>
    <submittedName>
        <fullName evidence="1">Uncharacterized protein</fullName>
    </submittedName>
</protein>
<evidence type="ECO:0000313" key="1">
    <source>
        <dbReference type="EMBL" id="RNL50196.1"/>
    </source>
</evidence>
<sequence length="63" mass="6687">MAKPAPLFVASPRYAVGFSLLSGLKTKGCTTIITQSGKADMLCIRAFNYLSSVDNISSNGILF</sequence>
<gene>
    <name evidence="1" type="ORF">D7004_18470</name>
</gene>
<proteinExistence type="predicted"/>
<name>A0A3N0BNB4_9SPHI</name>
<reference evidence="1 2" key="1">
    <citation type="submission" date="2018-10" db="EMBL/GenBank/DDBJ databases">
        <title>Genome sequencing of Pedobacter jejuensis TNB23.</title>
        <authorList>
            <person name="Cho Y.-J."/>
            <person name="Cho A."/>
            <person name="Kim O.-S."/>
        </authorList>
    </citation>
    <scope>NUCLEOTIDE SEQUENCE [LARGE SCALE GENOMIC DNA]</scope>
    <source>
        <strain evidence="1 2">TNB23</strain>
    </source>
</reference>
<dbReference type="AlphaFoldDB" id="A0A3N0BNB4"/>
<dbReference type="EMBL" id="RBEE01000044">
    <property type="protein sequence ID" value="RNL50196.1"/>
    <property type="molecule type" value="Genomic_DNA"/>
</dbReference>
<dbReference type="Proteomes" id="UP000274046">
    <property type="component" value="Unassembled WGS sequence"/>
</dbReference>
<accession>A0A3N0BNB4</accession>
<organism evidence="1 2">
    <name type="scientific">Pedobacter jejuensis</name>
    <dbReference type="NCBI Taxonomy" id="1268550"/>
    <lineage>
        <taxon>Bacteria</taxon>
        <taxon>Pseudomonadati</taxon>
        <taxon>Bacteroidota</taxon>
        <taxon>Sphingobacteriia</taxon>
        <taxon>Sphingobacteriales</taxon>
        <taxon>Sphingobacteriaceae</taxon>
        <taxon>Pedobacter</taxon>
    </lineage>
</organism>
<keyword evidence="2" id="KW-1185">Reference proteome</keyword>
<evidence type="ECO:0000313" key="2">
    <source>
        <dbReference type="Proteomes" id="UP000274046"/>
    </source>
</evidence>
<comment type="caution">
    <text evidence="1">The sequence shown here is derived from an EMBL/GenBank/DDBJ whole genome shotgun (WGS) entry which is preliminary data.</text>
</comment>